<keyword evidence="17" id="KW-1185">Reference proteome</keyword>
<dbReference type="PROSITE" id="PS52016">
    <property type="entry name" value="TONB_DEPENDENT_REC_3"/>
    <property type="match status" value="1"/>
</dbReference>
<evidence type="ECO:0000256" key="5">
    <source>
        <dbReference type="ARBA" id="ARBA00022692"/>
    </source>
</evidence>
<dbReference type="Proteomes" id="UP000663181">
    <property type="component" value="Chromosome"/>
</dbReference>
<feature type="domain" description="Secretin/TonB short N-terminal" evidence="15">
    <location>
        <begin position="59"/>
        <end position="110"/>
    </location>
</feature>
<evidence type="ECO:0000256" key="13">
    <source>
        <dbReference type="RuleBase" id="RU003357"/>
    </source>
</evidence>
<dbReference type="Gene3D" id="3.55.50.30">
    <property type="match status" value="1"/>
</dbReference>
<keyword evidence="5 12" id="KW-0812">Transmembrane</keyword>
<organism evidence="16 17">
    <name type="scientific">Dyella caseinilytica</name>
    <dbReference type="NCBI Taxonomy" id="1849581"/>
    <lineage>
        <taxon>Bacteria</taxon>
        <taxon>Pseudomonadati</taxon>
        <taxon>Pseudomonadota</taxon>
        <taxon>Gammaproteobacteria</taxon>
        <taxon>Lysobacterales</taxon>
        <taxon>Rhodanobacteraceae</taxon>
        <taxon>Dyella</taxon>
    </lineage>
</organism>
<dbReference type="InterPro" id="IPR012910">
    <property type="entry name" value="Plug_dom"/>
</dbReference>
<dbReference type="Pfam" id="PF00593">
    <property type="entry name" value="TonB_dep_Rec_b-barrel"/>
    <property type="match status" value="1"/>
</dbReference>
<evidence type="ECO:0000256" key="11">
    <source>
        <dbReference type="ARBA" id="ARBA00023237"/>
    </source>
</evidence>
<keyword evidence="9 13" id="KW-0798">TonB box</keyword>
<keyword evidence="8" id="KW-0406">Ion transport</keyword>
<evidence type="ECO:0000256" key="12">
    <source>
        <dbReference type="PROSITE-ProRule" id="PRU01360"/>
    </source>
</evidence>
<dbReference type="PANTHER" id="PTHR32552:SF68">
    <property type="entry name" value="FERRICHROME OUTER MEMBRANE TRANSPORTER_PHAGE RECEPTOR"/>
    <property type="match status" value="1"/>
</dbReference>
<feature type="chain" id="PRO_5047309781" evidence="14">
    <location>
        <begin position="30"/>
        <end position="803"/>
    </location>
</feature>
<evidence type="ECO:0000256" key="4">
    <source>
        <dbReference type="ARBA" id="ARBA00022496"/>
    </source>
</evidence>
<dbReference type="InterPro" id="IPR039426">
    <property type="entry name" value="TonB-dep_rcpt-like"/>
</dbReference>
<protein>
    <submittedName>
        <fullName evidence="16">TonB-dependent receptor</fullName>
    </submittedName>
</protein>
<evidence type="ECO:0000256" key="3">
    <source>
        <dbReference type="ARBA" id="ARBA00022452"/>
    </source>
</evidence>
<keyword evidence="7" id="KW-0408">Iron</keyword>
<dbReference type="CDD" id="cd01347">
    <property type="entry name" value="ligand_gated_channel"/>
    <property type="match status" value="1"/>
</dbReference>
<dbReference type="InterPro" id="IPR011662">
    <property type="entry name" value="Secretin/TonB_short_N"/>
</dbReference>
<keyword evidence="10 12" id="KW-0472">Membrane</keyword>
<dbReference type="RefSeq" id="WP_188800325.1">
    <property type="nucleotide sequence ID" value="NZ_BMIZ01000002.1"/>
</dbReference>
<dbReference type="InterPro" id="IPR000531">
    <property type="entry name" value="Beta-barrel_TonB"/>
</dbReference>
<evidence type="ECO:0000313" key="17">
    <source>
        <dbReference type="Proteomes" id="UP000663181"/>
    </source>
</evidence>
<comment type="subcellular location">
    <subcellularLocation>
        <location evidence="1 12">Cell outer membrane</location>
        <topology evidence="1 12">Multi-pass membrane protein</topology>
    </subcellularLocation>
</comment>
<evidence type="ECO:0000259" key="15">
    <source>
        <dbReference type="SMART" id="SM00965"/>
    </source>
</evidence>
<sequence>MSRFAWLPAYGCLTLVFAVCGPGLGSAHATTEQPVGTRFAIPAQPLSTALIAFGKQANVQVLTAGQTVDALRSHTVTGTLATEAALRQLLEGTGMTYTFVDARTVVVKPVAATASASKPASNPSAITATLLPPIQAIGLVGKDEGFMADVSSGPTRTVSDPLDVPQSVGIVTQGLLQSQQVQTIAEAIQNIAGVEYVDGSSGLPIFNVRGFTTGNGMTDGMPNNILGIGDFPPMIGVERIEVLKGPEAILGDTSAYNNFGGLIDVVLKKPQPEPIHQISFSIGEHGEKQLGLDLAGALNNSQSLSYRLVANGDISDHTQQGMHGHRNRYLAPSIGWSTPNTTFIAGMSWMMNHSPVPDHTILLDGTVSSSSPFGLLLDNPNDHTSIETRRLYYMLEHRFNHIFSFRSRAQYVRESINSQYWLMDGNEPSGNTTATGVVYRTSDAYYVLQNDVTASFGNSWMQHAVVLGFDYSRILLGSEYYAGSNSGNGMSYNIFNGGPLAPAATALSPSDYALGYSSGEPWITETGLFLQDQISLGTHWNLLMAWRRTGYEMQAYDADGNQVLNQHRVQWIPNYGIVYKLTPDVSIYANTSNGFQPDTGLGKNNHPLPPALSRQIELGTKFDLFDNHARLTIAAYRIMLNSSADLFSLQPPYYYVPGPGQSNKGLEVEFNGQIAPGWDFSTAFTNALVHNNDGSLPQGTPQRTFNLWTSYMFQNGWMRGFGVAGGVLARSRSYGQLSDGDAYITIPGQASVSANVFYRAAHWSVTFGVKNLLGRTLYGPQFDETFVPFRDHRTYLLSGNYDF</sequence>
<keyword evidence="3 12" id="KW-1134">Transmembrane beta strand</keyword>
<evidence type="ECO:0000256" key="7">
    <source>
        <dbReference type="ARBA" id="ARBA00023004"/>
    </source>
</evidence>
<evidence type="ECO:0000256" key="2">
    <source>
        <dbReference type="ARBA" id="ARBA00022448"/>
    </source>
</evidence>
<evidence type="ECO:0000256" key="9">
    <source>
        <dbReference type="ARBA" id="ARBA00023077"/>
    </source>
</evidence>
<dbReference type="SUPFAM" id="SSF56935">
    <property type="entry name" value="Porins"/>
    <property type="match status" value="1"/>
</dbReference>
<evidence type="ECO:0000313" key="16">
    <source>
        <dbReference type="EMBL" id="QRN53094.1"/>
    </source>
</evidence>
<proteinExistence type="inferred from homology"/>
<reference evidence="16 17" key="1">
    <citation type="submission" date="2020-10" db="EMBL/GenBank/DDBJ databases">
        <title>Phylogeny of dyella-like bacteria.</title>
        <authorList>
            <person name="Fu J."/>
        </authorList>
    </citation>
    <scope>NUCLEOTIDE SEQUENCE [LARGE SCALE GENOMIC DNA]</scope>
    <source>
        <strain evidence="16 17">DHOB09</strain>
    </source>
</reference>
<dbReference type="Gene3D" id="2.170.130.10">
    <property type="entry name" value="TonB-dependent receptor, plug domain"/>
    <property type="match status" value="1"/>
</dbReference>
<dbReference type="EMBL" id="CP064030">
    <property type="protein sequence ID" value="QRN53094.1"/>
    <property type="molecule type" value="Genomic_DNA"/>
</dbReference>
<keyword evidence="4" id="KW-0410">Iron transport</keyword>
<dbReference type="InterPro" id="IPR036942">
    <property type="entry name" value="Beta-barrel_TonB_sf"/>
</dbReference>
<feature type="signal peptide" evidence="14">
    <location>
        <begin position="1"/>
        <end position="29"/>
    </location>
</feature>
<comment type="similarity">
    <text evidence="12 13">Belongs to the TonB-dependent receptor family.</text>
</comment>
<accession>A0ABX7GT83</accession>
<evidence type="ECO:0000256" key="1">
    <source>
        <dbReference type="ARBA" id="ARBA00004571"/>
    </source>
</evidence>
<dbReference type="Pfam" id="PF07660">
    <property type="entry name" value="STN"/>
    <property type="match status" value="1"/>
</dbReference>
<evidence type="ECO:0000256" key="6">
    <source>
        <dbReference type="ARBA" id="ARBA00022729"/>
    </source>
</evidence>
<keyword evidence="6 14" id="KW-0732">Signal</keyword>
<keyword evidence="16" id="KW-0675">Receptor</keyword>
<keyword evidence="2 12" id="KW-0813">Transport</keyword>
<dbReference type="Gene3D" id="2.40.170.20">
    <property type="entry name" value="TonB-dependent receptor, beta-barrel domain"/>
    <property type="match status" value="1"/>
</dbReference>
<dbReference type="Pfam" id="PF07715">
    <property type="entry name" value="Plug"/>
    <property type="match status" value="1"/>
</dbReference>
<evidence type="ECO:0000256" key="14">
    <source>
        <dbReference type="SAM" id="SignalP"/>
    </source>
</evidence>
<evidence type="ECO:0000256" key="8">
    <source>
        <dbReference type="ARBA" id="ARBA00023065"/>
    </source>
</evidence>
<gene>
    <name evidence="16" type="ORF">ISN74_16875</name>
</gene>
<dbReference type="PANTHER" id="PTHR32552">
    <property type="entry name" value="FERRICHROME IRON RECEPTOR-RELATED"/>
    <property type="match status" value="1"/>
</dbReference>
<dbReference type="InterPro" id="IPR037066">
    <property type="entry name" value="Plug_dom_sf"/>
</dbReference>
<name>A0ABX7GT83_9GAMM</name>
<dbReference type="SMART" id="SM00965">
    <property type="entry name" value="STN"/>
    <property type="match status" value="1"/>
</dbReference>
<evidence type="ECO:0000256" key="10">
    <source>
        <dbReference type="ARBA" id="ARBA00023136"/>
    </source>
</evidence>
<keyword evidence="11 12" id="KW-0998">Cell outer membrane</keyword>